<gene>
    <name evidence="1" type="ORF">HanXRQr2_Chr11g0467111</name>
</gene>
<reference evidence="1" key="2">
    <citation type="submission" date="2020-06" db="EMBL/GenBank/DDBJ databases">
        <title>Helianthus annuus Genome sequencing and assembly Release 2.</title>
        <authorList>
            <person name="Gouzy J."/>
            <person name="Langlade N."/>
            <person name="Munos S."/>
        </authorList>
    </citation>
    <scope>NUCLEOTIDE SEQUENCE</scope>
    <source>
        <tissue evidence="1">Leaves</tissue>
    </source>
</reference>
<proteinExistence type="predicted"/>
<sequence length="55" mass="5997">MTSRRGGCRLLATHYTGICTICSPLLYQRAATAVSGVRPQIFFSYIVCCIGGRAR</sequence>
<evidence type="ECO:0000313" key="1">
    <source>
        <dbReference type="EMBL" id="KAF5780001.1"/>
    </source>
</evidence>
<comment type="caution">
    <text evidence="1">The sequence shown here is derived from an EMBL/GenBank/DDBJ whole genome shotgun (WGS) entry which is preliminary data.</text>
</comment>
<dbReference type="EMBL" id="MNCJ02000326">
    <property type="protein sequence ID" value="KAF5780001.1"/>
    <property type="molecule type" value="Genomic_DNA"/>
</dbReference>
<dbReference type="Gramene" id="mRNA:HanXRQr2_Chr11g0467111">
    <property type="protein sequence ID" value="mRNA:HanXRQr2_Chr11g0467111"/>
    <property type="gene ID" value="HanXRQr2_Chr11g0467111"/>
</dbReference>
<protein>
    <submittedName>
        <fullName evidence="1">Uncharacterized protein</fullName>
    </submittedName>
</protein>
<keyword evidence="2" id="KW-1185">Reference proteome</keyword>
<organism evidence="1 2">
    <name type="scientific">Helianthus annuus</name>
    <name type="common">Common sunflower</name>
    <dbReference type="NCBI Taxonomy" id="4232"/>
    <lineage>
        <taxon>Eukaryota</taxon>
        <taxon>Viridiplantae</taxon>
        <taxon>Streptophyta</taxon>
        <taxon>Embryophyta</taxon>
        <taxon>Tracheophyta</taxon>
        <taxon>Spermatophyta</taxon>
        <taxon>Magnoliopsida</taxon>
        <taxon>eudicotyledons</taxon>
        <taxon>Gunneridae</taxon>
        <taxon>Pentapetalae</taxon>
        <taxon>asterids</taxon>
        <taxon>campanulids</taxon>
        <taxon>Asterales</taxon>
        <taxon>Asteraceae</taxon>
        <taxon>Asteroideae</taxon>
        <taxon>Heliantheae alliance</taxon>
        <taxon>Heliantheae</taxon>
        <taxon>Helianthus</taxon>
    </lineage>
</organism>
<name>A0A9K3HKF2_HELAN</name>
<reference evidence="1" key="1">
    <citation type="journal article" date="2017" name="Nature">
        <title>The sunflower genome provides insights into oil metabolism, flowering and Asterid evolution.</title>
        <authorList>
            <person name="Badouin H."/>
            <person name="Gouzy J."/>
            <person name="Grassa C.J."/>
            <person name="Murat F."/>
            <person name="Staton S.E."/>
            <person name="Cottret L."/>
            <person name="Lelandais-Briere C."/>
            <person name="Owens G.L."/>
            <person name="Carrere S."/>
            <person name="Mayjonade B."/>
            <person name="Legrand L."/>
            <person name="Gill N."/>
            <person name="Kane N.C."/>
            <person name="Bowers J.E."/>
            <person name="Hubner S."/>
            <person name="Bellec A."/>
            <person name="Berard A."/>
            <person name="Berges H."/>
            <person name="Blanchet N."/>
            <person name="Boniface M.C."/>
            <person name="Brunel D."/>
            <person name="Catrice O."/>
            <person name="Chaidir N."/>
            <person name="Claudel C."/>
            <person name="Donnadieu C."/>
            <person name="Faraut T."/>
            <person name="Fievet G."/>
            <person name="Helmstetter N."/>
            <person name="King M."/>
            <person name="Knapp S.J."/>
            <person name="Lai Z."/>
            <person name="Le Paslier M.C."/>
            <person name="Lippi Y."/>
            <person name="Lorenzon L."/>
            <person name="Mandel J.R."/>
            <person name="Marage G."/>
            <person name="Marchand G."/>
            <person name="Marquand E."/>
            <person name="Bret-Mestries E."/>
            <person name="Morien E."/>
            <person name="Nambeesan S."/>
            <person name="Nguyen T."/>
            <person name="Pegot-Espagnet P."/>
            <person name="Pouilly N."/>
            <person name="Raftis F."/>
            <person name="Sallet E."/>
            <person name="Schiex T."/>
            <person name="Thomas J."/>
            <person name="Vandecasteele C."/>
            <person name="Vares D."/>
            <person name="Vear F."/>
            <person name="Vautrin S."/>
            <person name="Crespi M."/>
            <person name="Mangin B."/>
            <person name="Burke J.M."/>
            <person name="Salse J."/>
            <person name="Munos S."/>
            <person name="Vincourt P."/>
            <person name="Rieseberg L.H."/>
            <person name="Langlade N.B."/>
        </authorList>
    </citation>
    <scope>NUCLEOTIDE SEQUENCE</scope>
    <source>
        <tissue evidence="1">Leaves</tissue>
    </source>
</reference>
<accession>A0A9K3HKF2</accession>
<dbReference type="AlphaFoldDB" id="A0A9K3HKF2"/>
<evidence type="ECO:0000313" key="2">
    <source>
        <dbReference type="Proteomes" id="UP000215914"/>
    </source>
</evidence>
<dbReference type="Proteomes" id="UP000215914">
    <property type="component" value="Unassembled WGS sequence"/>
</dbReference>